<keyword evidence="2" id="KW-1003">Cell membrane</keyword>
<evidence type="ECO:0000259" key="11">
    <source>
        <dbReference type="Pfam" id="PF13807"/>
    </source>
</evidence>
<reference evidence="12 13" key="1">
    <citation type="submission" date="2020-08" db="EMBL/GenBank/DDBJ databases">
        <title>A Genomic Blueprint of the Chicken Gut Microbiome.</title>
        <authorList>
            <person name="Gilroy R."/>
            <person name="Ravi A."/>
            <person name="Getino M."/>
            <person name="Pursley I."/>
            <person name="Horton D.L."/>
            <person name="Alikhan N.-F."/>
            <person name="Baker D."/>
            <person name="Gharbi K."/>
            <person name="Hall N."/>
            <person name="Watson M."/>
            <person name="Adriaenssens E.M."/>
            <person name="Foster-Nyarko E."/>
            <person name="Jarju S."/>
            <person name="Secka A."/>
            <person name="Antonio M."/>
            <person name="Oren A."/>
            <person name="Chaudhuri R."/>
            <person name="La Ragione R.M."/>
            <person name="Hildebrand F."/>
            <person name="Pallen M.J."/>
        </authorList>
    </citation>
    <scope>NUCLEOTIDE SEQUENCE [LARGE SCALE GENOMIC DNA]</scope>
    <source>
        <strain evidence="12 13">Sa2CUA2</strain>
    </source>
</reference>
<comment type="caution">
    <text evidence="12">The sequence shown here is derived from an EMBL/GenBank/DDBJ whole genome shotgun (WGS) entry which is preliminary data.</text>
</comment>
<dbReference type="EMBL" id="JACSQG010000003">
    <property type="protein sequence ID" value="MBD7977197.1"/>
    <property type="molecule type" value="Genomic_DNA"/>
</dbReference>
<evidence type="ECO:0000256" key="4">
    <source>
        <dbReference type="ARBA" id="ARBA00022741"/>
    </source>
</evidence>
<evidence type="ECO:0000259" key="10">
    <source>
        <dbReference type="Pfam" id="PF02706"/>
    </source>
</evidence>
<evidence type="ECO:0000313" key="13">
    <source>
        <dbReference type="Proteomes" id="UP000611945"/>
    </source>
</evidence>
<organism evidence="12 13">
    <name type="scientific">Serpens gallinarum</name>
    <dbReference type="NCBI Taxonomy" id="2763075"/>
    <lineage>
        <taxon>Bacteria</taxon>
        <taxon>Pseudomonadati</taxon>
        <taxon>Pseudomonadota</taxon>
        <taxon>Gammaproteobacteria</taxon>
        <taxon>Pseudomonadales</taxon>
        <taxon>Pseudomonadaceae</taxon>
        <taxon>Pseudomonas</taxon>
    </lineage>
</organism>
<keyword evidence="8" id="KW-0175">Coiled coil</keyword>
<feature type="domain" description="Polysaccharide chain length determinant N-terminal" evidence="10">
    <location>
        <begin position="25"/>
        <end position="114"/>
    </location>
</feature>
<feature type="transmembrane region" description="Helical" evidence="9">
    <location>
        <begin position="39"/>
        <end position="63"/>
    </location>
</feature>
<feature type="coiled-coil region" evidence="8">
    <location>
        <begin position="271"/>
        <end position="331"/>
    </location>
</feature>
<proteinExistence type="predicted"/>
<dbReference type="NCBIfam" id="TIGR01007">
    <property type="entry name" value="eps_fam"/>
    <property type="match status" value="1"/>
</dbReference>
<evidence type="ECO:0000256" key="9">
    <source>
        <dbReference type="SAM" id="Phobius"/>
    </source>
</evidence>
<evidence type="ECO:0000256" key="6">
    <source>
        <dbReference type="ARBA" id="ARBA00022989"/>
    </source>
</evidence>
<evidence type="ECO:0000256" key="5">
    <source>
        <dbReference type="ARBA" id="ARBA00022840"/>
    </source>
</evidence>
<dbReference type="InterPro" id="IPR005702">
    <property type="entry name" value="Wzc-like_C"/>
</dbReference>
<feature type="domain" description="Tyrosine-protein kinase G-rich" evidence="11">
    <location>
        <begin position="401"/>
        <end position="474"/>
    </location>
</feature>
<evidence type="ECO:0000313" key="12">
    <source>
        <dbReference type="EMBL" id="MBD7977197.1"/>
    </source>
</evidence>
<dbReference type="Proteomes" id="UP000611945">
    <property type="component" value="Unassembled WGS sequence"/>
</dbReference>
<dbReference type="RefSeq" id="WP_251835968.1">
    <property type="nucleotide sequence ID" value="NZ_JACSQG010000003.1"/>
</dbReference>
<keyword evidence="6 9" id="KW-1133">Transmembrane helix</keyword>
<keyword evidence="7 9" id="KW-0472">Membrane</keyword>
<evidence type="ECO:0000256" key="8">
    <source>
        <dbReference type="SAM" id="Coils"/>
    </source>
</evidence>
<keyword evidence="5" id="KW-0067">ATP-binding</keyword>
<dbReference type="PANTHER" id="PTHR32309:SF13">
    <property type="entry name" value="FERRIC ENTEROBACTIN TRANSPORT PROTEIN FEPE"/>
    <property type="match status" value="1"/>
</dbReference>
<keyword evidence="13" id="KW-1185">Reference proteome</keyword>
<dbReference type="InterPro" id="IPR050445">
    <property type="entry name" value="Bact_polysacc_biosynth/exp"/>
</dbReference>
<accession>A0ABR8TN58</accession>
<name>A0ABR8TN58_9PSED</name>
<dbReference type="InterPro" id="IPR032807">
    <property type="entry name" value="GNVR"/>
</dbReference>
<dbReference type="SUPFAM" id="SSF52540">
    <property type="entry name" value="P-loop containing nucleoside triphosphate hydrolases"/>
    <property type="match status" value="1"/>
</dbReference>
<keyword evidence="3 9" id="KW-0812">Transmembrane</keyword>
<dbReference type="InterPro" id="IPR003856">
    <property type="entry name" value="LPS_length_determ_N"/>
</dbReference>
<sequence>MNSVQGFSEDHRGLARIANEDDDVIDVMKIWNVLWQAKLYIAALVVIVCLVTAAVLVNLTPLYKATATLLIEKKTPQVLTFQQLYDPSASTSEYLQTQLALLKSRALAERVVKGLNLTTHPLFDPRQQPAPLVDVRGWWRNLRADIDEPVVAPDEAAIAKSVTHRVMQSMSVQVLDKSQLLAVHIEIPDPVLAAEMANAFAEGFIASQLDAYMSQSLSSADWMNSRLTELRDTLRSAESRLQAYRESEGLVDVDGVATISADVLSMTGNRMIDARRQRAEAESQYRQVQAMSAGGLQRLASVPAVLGHPLIQQFKAEEAKARAKVEELSRRYGDKHPNMISARTELAAATASLHAQVQQVVAGIERNYQLAQANEDSLSQSFTDNKEQIQEISRKEFRLRELQREVDSNRVLYETFMTRLKETAATSDINAANARVVDRALPPGIPSKPNKPLILLIAAVAATATGIVLTFVREGLNNTFRRTEEIETKLNIPVLSIIPLVPKKTRHQLSHMFERNEDRRFCEAIRNMRTGLVLADPDTPRQIILVTSSVPNEGKSTVANNLAFAVAHIERVLLIEADLRSPTLARNFDFPVGAPGLADLIAGTARFENCIRTIGKVSMLPAGTIPTNPQELLSSPRLVKILRTLQNRYQRIIIDSPPTQVVSDSMLLATLSSAVLYVIRAESTPVSLVMKGVTQLQDKAPIVGAVLNQIDLNKARKYGYYYENYGYLAAAEKITHQPSRI</sequence>
<dbReference type="Pfam" id="PF02706">
    <property type="entry name" value="Wzz"/>
    <property type="match status" value="1"/>
</dbReference>
<dbReference type="CDD" id="cd05387">
    <property type="entry name" value="BY-kinase"/>
    <property type="match status" value="1"/>
</dbReference>
<evidence type="ECO:0000256" key="7">
    <source>
        <dbReference type="ARBA" id="ARBA00023136"/>
    </source>
</evidence>
<gene>
    <name evidence="12" type="ORF">H9642_08335</name>
</gene>
<dbReference type="InterPro" id="IPR027417">
    <property type="entry name" value="P-loop_NTPase"/>
</dbReference>
<protein>
    <submittedName>
        <fullName evidence="12">Polysaccharide biosynthesis tyrosine autokinase</fullName>
    </submittedName>
</protein>
<comment type="subcellular location">
    <subcellularLocation>
        <location evidence="1">Cell membrane</location>
        <topology evidence="1">Multi-pass membrane protein</topology>
    </subcellularLocation>
</comment>
<dbReference type="Gene3D" id="3.40.50.300">
    <property type="entry name" value="P-loop containing nucleotide triphosphate hydrolases"/>
    <property type="match status" value="1"/>
</dbReference>
<keyword evidence="4" id="KW-0547">Nucleotide-binding</keyword>
<evidence type="ECO:0000256" key="2">
    <source>
        <dbReference type="ARBA" id="ARBA00022475"/>
    </source>
</evidence>
<evidence type="ECO:0000256" key="3">
    <source>
        <dbReference type="ARBA" id="ARBA00022692"/>
    </source>
</evidence>
<dbReference type="PANTHER" id="PTHR32309">
    <property type="entry name" value="TYROSINE-PROTEIN KINASE"/>
    <property type="match status" value="1"/>
</dbReference>
<feature type="transmembrane region" description="Helical" evidence="9">
    <location>
        <begin position="453"/>
        <end position="472"/>
    </location>
</feature>
<evidence type="ECO:0000256" key="1">
    <source>
        <dbReference type="ARBA" id="ARBA00004651"/>
    </source>
</evidence>
<dbReference type="Pfam" id="PF13807">
    <property type="entry name" value="GNVR"/>
    <property type="match status" value="1"/>
</dbReference>